<evidence type="ECO:0000313" key="4">
    <source>
        <dbReference type="EMBL" id="SED63432.1"/>
    </source>
</evidence>
<proteinExistence type="inferred from homology"/>
<accession>A0A1H5C9I4</accession>
<comment type="catalytic activity">
    <reaction evidence="3">
        <text>an (S)-2-haloacid + H2O = a (2R)-2-hydroxycarboxylate + a halide anion + H(+)</text>
        <dbReference type="Rhea" id="RHEA:11192"/>
        <dbReference type="ChEBI" id="CHEBI:15377"/>
        <dbReference type="ChEBI" id="CHEBI:15378"/>
        <dbReference type="ChEBI" id="CHEBI:16042"/>
        <dbReference type="ChEBI" id="CHEBI:58314"/>
        <dbReference type="ChEBI" id="CHEBI:137405"/>
        <dbReference type="EC" id="3.8.1.2"/>
    </reaction>
</comment>
<organism evidence="4 5">
    <name type="scientific">Bradyrhizobium erythrophlei</name>
    <dbReference type="NCBI Taxonomy" id="1437360"/>
    <lineage>
        <taxon>Bacteria</taxon>
        <taxon>Pseudomonadati</taxon>
        <taxon>Pseudomonadota</taxon>
        <taxon>Alphaproteobacteria</taxon>
        <taxon>Hyphomicrobiales</taxon>
        <taxon>Nitrobacteraceae</taxon>
        <taxon>Bradyrhizobium</taxon>
    </lineage>
</organism>
<dbReference type="PANTHER" id="PTHR43316:SF3">
    <property type="entry name" value="HALOACID DEHALOGENASE, TYPE II (AFU_ORTHOLOGUE AFUA_2G07750)-RELATED"/>
    <property type="match status" value="1"/>
</dbReference>
<keyword evidence="2 3" id="KW-0378">Hydrolase</keyword>
<dbReference type="SUPFAM" id="SSF56784">
    <property type="entry name" value="HAD-like"/>
    <property type="match status" value="1"/>
</dbReference>
<sequence>MLLDRRTFTTLAAASVTAATVLPDRSRAAGRPPFRAVAFDGFPVIDPRPVSVRLEEMFPGMGAQLSAVWRTRQFEYSWLRTLGGQYADFWRVTEDALVFAAKAMKVSLSPEQRDRLMQCYLELKAWPDVVPALVQLRAAGLRMAFLSNFTAPMLDAAIRNSGLEGLFEDHLSTDKVAAFKPDARAYQMGVDAFGLKKEEIVFAAFAGWDVAGAKWFGYPTFWVNRSNASAEELGVTPDGAGPGLHDLVAFATAR</sequence>
<evidence type="ECO:0000256" key="1">
    <source>
        <dbReference type="ARBA" id="ARBA00008106"/>
    </source>
</evidence>
<reference evidence="4 5" key="1">
    <citation type="submission" date="2016-10" db="EMBL/GenBank/DDBJ databases">
        <authorList>
            <person name="de Groot N.N."/>
        </authorList>
    </citation>
    <scope>NUCLEOTIDE SEQUENCE [LARGE SCALE GENOMIC DNA]</scope>
    <source>
        <strain evidence="4 5">MT12</strain>
    </source>
</reference>
<dbReference type="InterPro" id="IPR023198">
    <property type="entry name" value="PGP-like_dom2"/>
</dbReference>
<dbReference type="InterPro" id="IPR006439">
    <property type="entry name" value="HAD-SF_hydro_IA"/>
</dbReference>
<dbReference type="EC" id="3.8.1.2" evidence="3"/>
<dbReference type="InterPro" id="IPR051540">
    <property type="entry name" value="S-2-haloacid_dehalogenase"/>
</dbReference>
<dbReference type="Gene3D" id="3.40.50.1000">
    <property type="entry name" value="HAD superfamily/HAD-like"/>
    <property type="match status" value="1"/>
</dbReference>
<dbReference type="InterPro" id="IPR006328">
    <property type="entry name" value="2-HAD"/>
</dbReference>
<dbReference type="NCBIfam" id="TIGR01493">
    <property type="entry name" value="HAD-SF-IA-v2"/>
    <property type="match status" value="1"/>
</dbReference>
<dbReference type="Proteomes" id="UP000198992">
    <property type="component" value="Unassembled WGS sequence"/>
</dbReference>
<dbReference type="GO" id="GO:0018784">
    <property type="term" value="F:(S)-2-haloacid dehalogenase activity"/>
    <property type="evidence" value="ECO:0007669"/>
    <property type="project" value="UniProtKB-UniRule"/>
</dbReference>
<dbReference type="EMBL" id="FNTH01000001">
    <property type="protein sequence ID" value="SED63432.1"/>
    <property type="molecule type" value="Genomic_DNA"/>
</dbReference>
<name>A0A1H5C9I4_9BRAD</name>
<dbReference type="Pfam" id="PF00702">
    <property type="entry name" value="Hydrolase"/>
    <property type="match status" value="1"/>
</dbReference>
<dbReference type="PRINTS" id="PR00413">
    <property type="entry name" value="HADHALOGNASE"/>
</dbReference>
<gene>
    <name evidence="4" type="ORF">SAMN05444164_5308</name>
</gene>
<comment type="function">
    <text evidence="3">Catalyzes the hydrolytic dehalogenation of small (S)-2-haloalkanoic acids to yield the corresponding (R)-2-hydroxyalkanoic acids.</text>
</comment>
<dbReference type="PANTHER" id="PTHR43316">
    <property type="entry name" value="HYDROLASE, HALOACID DELAHOGENASE-RELATED"/>
    <property type="match status" value="1"/>
</dbReference>
<protein>
    <recommendedName>
        <fullName evidence="3">(S)-2-haloacid dehalogenase</fullName>
        <ecNumber evidence="3">3.8.1.2</ecNumber>
    </recommendedName>
    <alternativeName>
        <fullName evidence="3">2-haloalkanoic acid dehalogenase</fullName>
    </alternativeName>
    <alternativeName>
        <fullName evidence="3">Halocarboxylic acid halidohydrolase</fullName>
    </alternativeName>
    <alternativeName>
        <fullName evidence="3">L-2-haloacid dehalogenase</fullName>
    </alternativeName>
</protein>
<dbReference type="OrthoDB" id="7989657at2"/>
<evidence type="ECO:0000256" key="2">
    <source>
        <dbReference type="ARBA" id="ARBA00022801"/>
    </source>
</evidence>
<dbReference type="AlphaFoldDB" id="A0A1H5C9I4"/>
<dbReference type="NCBIfam" id="TIGR01428">
    <property type="entry name" value="HAD_type_II"/>
    <property type="match status" value="1"/>
</dbReference>
<evidence type="ECO:0000313" key="5">
    <source>
        <dbReference type="Proteomes" id="UP000198992"/>
    </source>
</evidence>
<dbReference type="Gene3D" id="1.10.150.240">
    <property type="entry name" value="Putative phosphatase, domain 2"/>
    <property type="match status" value="1"/>
</dbReference>
<dbReference type="RefSeq" id="WP_092126424.1">
    <property type="nucleotide sequence ID" value="NZ_FNTH01000001.1"/>
</dbReference>
<dbReference type="CDD" id="cd02588">
    <property type="entry name" value="HAD_L2-DEX"/>
    <property type="match status" value="1"/>
</dbReference>
<comment type="similarity">
    <text evidence="1 3">Belongs to the HAD-like hydrolase superfamily. S-2-haloalkanoic acid dehalogenase family.</text>
</comment>
<dbReference type="InterPro" id="IPR023214">
    <property type="entry name" value="HAD_sf"/>
</dbReference>
<evidence type="ECO:0000256" key="3">
    <source>
        <dbReference type="RuleBase" id="RU368077"/>
    </source>
</evidence>
<dbReference type="InterPro" id="IPR036412">
    <property type="entry name" value="HAD-like_sf"/>
</dbReference>